<organism evidence="1">
    <name type="scientific">feces metagenome</name>
    <dbReference type="NCBI Taxonomy" id="1861841"/>
    <lineage>
        <taxon>unclassified sequences</taxon>
        <taxon>metagenomes</taxon>
        <taxon>organismal metagenomes</taxon>
    </lineage>
</organism>
<sequence length="144" mass="16136">MSRFIVMLIAAGLALAAVLWLRHENGNLRRSFDRANKVAIEQKNVIGMLKNQLSISQGIARKNETAQVNLRGELIAAGAMAVRREETITRLINENETLRRWYSDKLPDVVRRLHTRTACTSAGHCLQRLPEGELLPDAGKRSGH</sequence>
<protein>
    <submittedName>
        <fullName evidence="1">Lysis regulatory protein</fullName>
    </submittedName>
</protein>
<evidence type="ECO:0000313" key="1">
    <source>
        <dbReference type="EMBL" id="QOV05591.1"/>
    </source>
</evidence>
<dbReference type="AlphaFoldDB" id="A0A7M2QNY9"/>
<dbReference type="NCBIfam" id="TIGR03495">
    <property type="entry name" value="phage_LysB"/>
    <property type="match status" value="1"/>
</dbReference>
<proteinExistence type="predicted"/>
<name>A0A7M2QNY9_9ZZZZ</name>
<accession>A0A7M2QNY9</accession>
<reference evidence="1" key="1">
    <citation type="submission" date="2020-09" db="EMBL/GenBank/DDBJ databases">
        <authorList>
            <person name="Eze J.U."/>
            <person name="Rahube T.O."/>
        </authorList>
    </citation>
    <scope>NUCLEOTIDE SEQUENCE</scope>
</reference>
<dbReference type="EMBL" id="MT993627">
    <property type="protein sequence ID" value="QOV05591.1"/>
    <property type="molecule type" value="Genomic_DNA"/>
</dbReference>
<dbReference type="InterPro" id="IPR020000">
    <property type="entry name" value="Phage_P2_LysB"/>
</dbReference>